<organism evidence="4 5">
    <name type="scientific">Pseudaquabacterium terrae</name>
    <dbReference type="NCBI Taxonomy" id="2732868"/>
    <lineage>
        <taxon>Bacteria</taxon>
        <taxon>Pseudomonadati</taxon>
        <taxon>Pseudomonadota</taxon>
        <taxon>Betaproteobacteria</taxon>
        <taxon>Burkholderiales</taxon>
        <taxon>Sphaerotilaceae</taxon>
        <taxon>Pseudaquabacterium</taxon>
    </lineage>
</organism>
<dbReference type="PROSITE" id="PS51186">
    <property type="entry name" value="GNAT"/>
    <property type="match status" value="1"/>
</dbReference>
<dbReference type="PANTHER" id="PTHR43877:SF1">
    <property type="entry name" value="ACETYLTRANSFERASE"/>
    <property type="match status" value="1"/>
</dbReference>
<dbReference type="InterPro" id="IPR016181">
    <property type="entry name" value="Acyl_CoA_acyltransferase"/>
</dbReference>
<proteinExistence type="predicted"/>
<comment type="caution">
    <text evidence="4">The sequence shown here is derived from an EMBL/GenBank/DDBJ whole genome shotgun (WGS) entry which is preliminary data.</text>
</comment>
<evidence type="ECO:0000256" key="1">
    <source>
        <dbReference type="ARBA" id="ARBA00022679"/>
    </source>
</evidence>
<evidence type="ECO:0000256" key="2">
    <source>
        <dbReference type="ARBA" id="ARBA00023315"/>
    </source>
</evidence>
<dbReference type="Pfam" id="PF00583">
    <property type="entry name" value="Acetyltransf_1"/>
    <property type="match status" value="1"/>
</dbReference>
<gene>
    <name evidence="4" type="ORF">HLB44_15970</name>
</gene>
<evidence type="ECO:0000259" key="3">
    <source>
        <dbReference type="PROSITE" id="PS51186"/>
    </source>
</evidence>
<dbReference type="CDD" id="cd04301">
    <property type="entry name" value="NAT_SF"/>
    <property type="match status" value="1"/>
</dbReference>
<dbReference type="PANTHER" id="PTHR43877">
    <property type="entry name" value="AMINOALKYLPHOSPHONATE N-ACETYLTRANSFERASE-RELATED-RELATED"/>
    <property type="match status" value="1"/>
</dbReference>
<sequence length="185" mass="20201">MDLALSPPCAVAHDSLRALRLGVRNSKVADAATLVSLHNEGLERPGEMIAEEAAAHWIVAHHRAARPLWLAMSRGVPIGWLSFLGFADRPGCATTAELGILVRASWRRHGVARQLVERAFVAAPALGLDRLIACIREDNGPSLALFRSMGFQSWGRLPGVIRAPDVHCDLHMLGREIPAPKLWYV</sequence>
<dbReference type="SUPFAM" id="SSF55729">
    <property type="entry name" value="Acyl-CoA N-acyltransferases (Nat)"/>
    <property type="match status" value="1"/>
</dbReference>
<dbReference type="Gene3D" id="3.40.630.30">
    <property type="match status" value="1"/>
</dbReference>
<dbReference type="RefSeq" id="WP_173124186.1">
    <property type="nucleotide sequence ID" value="NZ_JABRWJ010000004.1"/>
</dbReference>
<name>A0ABX2EIL9_9BURK</name>
<evidence type="ECO:0000313" key="4">
    <source>
        <dbReference type="EMBL" id="NRF68492.1"/>
    </source>
</evidence>
<keyword evidence="2" id="KW-0012">Acyltransferase</keyword>
<feature type="domain" description="N-acetyltransferase" evidence="3">
    <location>
        <begin position="21"/>
        <end position="175"/>
    </location>
</feature>
<evidence type="ECO:0000313" key="5">
    <source>
        <dbReference type="Proteomes" id="UP000737171"/>
    </source>
</evidence>
<dbReference type="InterPro" id="IPR000182">
    <property type="entry name" value="GNAT_dom"/>
</dbReference>
<accession>A0ABX2EIL9</accession>
<dbReference type="Proteomes" id="UP000737171">
    <property type="component" value="Unassembled WGS sequence"/>
</dbReference>
<keyword evidence="1" id="KW-0808">Transferase</keyword>
<reference evidence="4 5" key="1">
    <citation type="submission" date="2020-05" db="EMBL/GenBank/DDBJ databases">
        <title>Aquincola sp. isolate from soil.</title>
        <authorList>
            <person name="Han J."/>
            <person name="Kim D.-U."/>
        </authorList>
    </citation>
    <scope>NUCLEOTIDE SEQUENCE [LARGE SCALE GENOMIC DNA]</scope>
    <source>
        <strain evidence="4 5">S2</strain>
    </source>
</reference>
<dbReference type="EMBL" id="JABRWJ010000004">
    <property type="protein sequence ID" value="NRF68492.1"/>
    <property type="molecule type" value="Genomic_DNA"/>
</dbReference>
<keyword evidence="5" id="KW-1185">Reference proteome</keyword>
<protein>
    <submittedName>
        <fullName evidence="4">GNAT family N-acetyltransferase</fullName>
    </submittedName>
</protein>
<dbReference type="InterPro" id="IPR050832">
    <property type="entry name" value="Bact_Acetyltransf"/>
</dbReference>